<comment type="caution">
    <text evidence="11">Lacks conserved residue(s) required for the propagation of feature annotation.</text>
</comment>
<dbReference type="AlphaFoldDB" id="A0A8J3E865"/>
<evidence type="ECO:0000256" key="7">
    <source>
        <dbReference type="ARBA" id="ARBA00022927"/>
    </source>
</evidence>
<keyword evidence="4 11" id="KW-0813">Transport</keyword>
<dbReference type="EMBL" id="BMJS01000010">
    <property type="protein sequence ID" value="GGF96195.1"/>
    <property type="molecule type" value="Genomic_DNA"/>
</dbReference>
<keyword evidence="10 11" id="KW-0472">Membrane</keyword>
<gene>
    <name evidence="13" type="ORF">GCM10010995_11800</name>
</gene>
<keyword evidence="8 11" id="KW-1133">Transmembrane helix</keyword>
<evidence type="ECO:0000313" key="13">
    <source>
        <dbReference type="EMBL" id="GGF96195.1"/>
    </source>
</evidence>
<reference evidence="13" key="1">
    <citation type="journal article" date="2014" name="Int. J. Syst. Evol. Microbiol.">
        <title>Complete genome sequence of Corynebacterium casei LMG S-19264T (=DSM 44701T), isolated from a smear-ripened cheese.</title>
        <authorList>
            <consortium name="US DOE Joint Genome Institute (JGI-PGF)"/>
            <person name="Walter F."/>
            <person name="Albersmeier A."/>
            <person name="Kalinowski J."/>
            <person name="Ruckert C."/>
        </authorList>
    </citation>
    <scope>NUCLEOTIDE SEQUENCE</scope>
    <source>
        <strain evidence="13">CGMCC 1.15758</strain>
    </source>
</reference>
<evidence type="ECO:0000256" key="11">
    <source>
        <dbReference type="RuleBase" id="RU365087"/>
    </source>
</evidence>
<comment type="function">
    <text evidence="11">Involved in protein export. Participates in an early event of protein translocation.</text>
</comment>
<dbReference type="PRINTS" id="PR01651">
    <property type="entry name" value="SECGEXPORT"/>
</dbReference>
<dbReference type="PANTHER" id="PTHR34182:SF1">
    <property type="entry name" value="PROTEIN-EXPORT MEMBRANE PROTEIN SECG"/>
    <property type="match status" value="1"/>
</dbReference>
<dbReference type="GO" id="GO:0043952">
    <property type="term" value="P:protein transport by the Sec complex"/>
    <property type="evidence" value="ECO:0007669"/>
    <property type="project" value="TreeGrafter"/>
</dbReference>
<name>A0A8J3E865_9GAMM</name>
<dbReference type="InterPro" id="IPR004692">
    <property type="entry name" value="SecG"/>
</dbReference>
<keyword evidence="6 11" id="KW-0812">Transmembrane</keyword>
<dbReference type="GO" id="GO:0009306">
    <property type="term" value="P:protein secretion"/>
    <property type="evidence" value="ECO:0007669"/>
    <property type="project" value="UniProtKB-UniRule"/>
</dbReference>
<evidence type="ECO:0000256" key="1">
    <source>
        <dbReference type="ARBA" id="ARBA00004651"/>
    </source>
</evidence>
<evidence type="ECO:0000256" key="2">
    <source>
        <dbReference type="ARBA" id="ARBA00008445"/>
    </source>
</evidence>
<evidence type="ECO:0000256" key="12">
    <source>
        <dbReference type="SAM" id="MobiDB-lite"/>
    </source>
</evidence>
<evidence type="ECO:0000256" key="9">
    <source>
        <dbReference type="ARBA" id="ARBA00023010"/>
    </source>
</evidence>
<keyword evidence="14" id="KW-1185">Reference proteome</keyword>
<dbReference type="PANTHER" id="PTHR34182">
    <property type="entry name" value="PROTEIN-EXPORT MEMBRANE PROTEIN SECG"/>
    <property type="match status" value="1"/>
</dbReference>
<feature type="region of interest" description="Disordered" evidence="12">
    <location>
        <begin position="132"/>
        <end position="168"/>
    </location>
</feature>
<keyword evidence="9 11" id="KW-0811">Translocation</keyword>
<evidence type="ECO:0000256" key="10">
    <source>
        <dbReference type="ARBA" id="ARBA00023136"/>
    </source>
</evidence>
<comment type="subcellular location">
    <subcellularLocation>
        <location evidence="1 11">Cell membrane</location>
        <topology evidence="1 11">Multi-pass membrane protein</topology>
    </subcellularLocation>
</comment>
<reference evidence="13" key="2">
    <citation type="submission" date="2020-09" db="EMBL/GenBank/DDBJ databases">
        <authorList>
            <person name="Sun Q."/>
            <person name="Zhou Y."/>
        </authorList>
    </citation>
    <scope>NUCLEOTIDE SEQUENCE</scope>
    <source>
        <strain evidence="13">CGMCC 1.15758</strain>
    </source>
</reference>
<accession>A0A8J3E865</accession>
<feature type="compositionally biased region" description="Basic and acidic residues" evidence="12">
    <location>
        <begin position="142"/>
        <end position="162"/>
    </location>
</feature>
<proteinExistence type="inferred from homology"/>
<dbReference type="GO" id="GO:0065002">
    <property type="term" value="P:intracellular protein transmembrane transport"/>
    <property type="evidence" value="ECO:0007669"/>
    <property type="project" value="TreeGrafter"/>
</dbReference>
<dbReference type="GO" id="GO:0015450">
    <property type="term" value="F:protein-transporting ATPase activity"/>
    <property type="evidence" value="ECO:0007669"/>
    <property type="project" value="UniProtKB-UniRule"/>
</dbReference>
<evidence type="ECO:0000256" key="8">
    <source>
        <dbReference type="ARBA" id="ARBA00022989"/>
    </source>
</evidence>
<dbReference type="Proteomes" id="UP000636949">
    <property type="component" value="Unassembled WGS sequence"/>
</dbReference>
<dbReference type="NCBIfam" id="TIGR00810">
    <property type="entry name" value="secG"/>
    <property type="match status" value="1"/>
</dbReference>
<sequence length="168" mass="17377">MLALVITVHIIVAVLIVGLILLQQGKGANMGASFGSGASQTVFGSRGAAPFMFKFTAFLVAVFFVTSIGLSYIGKQNANKGAEAQASSGVSQADYQKQQAAQQALIEQAKATDAKENKGTVTLPVSNLLKTPAATTSNAENADDKSKQAVDVKNATTKEKEAVPASTK</sequence>
<dbReference type="RefSeq" id="WP_117002268.1">
    <property type="nucleotide sequence ID" value="NZ_BMJS01000010.1"/>
</dbReference>
<keyword evidence="5 11" id="KW-1003">Cell membrane</keyword>
<dbReference type="Pfam" id="PF03840">
    <property type="entry name" value="SecG"/>
    <property type="match status" value="1"/>
</dbReference>
<evidence type="ECO:0000313" key="14">
    <source>
        <dbReference type="Proteomes" id="UP000636949"/>
    </source>
</evidence>
<dbReference type="GO" id="GO:0005886">
    <property type="term" value="C:plasma membrane"/>
    <property type="evidence" value="ECO:0007669"/>
    <property type="project" value="UniProtKB-SubCell"/>
</dbReference>
<evidence type="ECO:0000256" key="6">
    <source>
        <dbReference type="ARBA" id="ARBA00022692"/>
    </source>
</evidence>
<organism evidence="13 14">
    <name type="scientific">Cysteiniphilum litorale</name>
    <dbReference type="NCBI Taxonomy" id="2056700"/>
    <lineage>
        <taxon>Bacteria</taxon>
        <taxon>Pseudomonadati</taxon>
        <taxon>Pseudomonadota</taxon>
        <taxon>Gammaproteobacteria</taxon>
        <taxon>Thiotrichales</taxon>
        <taxon>Fastidiosibacteraceae</taxon>
        <taxon>Cysteiniphilum</taxon>
    </lineage>
</organism>
<feature type="transmembrane region" description="Helical" evidence="11">
    <location>
        <begin position="51"/>
        <end position="73"/>
    </location>
</feature>
<protein>
    <recommendedName>
        <fullName evidence="3 11">Protein-export membrane protein SecG</fullName>
    </recommendedName>
</protein>
<comment type="similarity">
    <text evidence="2 11">Belongs to the SecG family.</text>
</comment>
<evidence type="ECO:0000256" key="4">
    <source>
        <dbReference type="ARBA" id="ARBA00022448"/>
    </source>
</evidence>
<comment type="caution">
    <text evidence="13">The sequence shown here is derived from an EMBL/GenBank/DDBJ whole genome shotgun (WGS) entry which is preliminary data.</text>
</comment>
<evidence type="ECO:0000256" key="3">
    <source>
        <dbReference type="ARBA" id="ARBA00017876"/>
    </source>
</evidence>
<evidence type="ECO:0000256" key="5">
    <source>
        <dbReference type="ARBA" id="ARBA00022475"/>
    </source>
</evidence>
<dbReference type="OrthoDB" id="9813947at2"/>
<keyword evidence="7 11" id="KW-0653">Protein transport</keyword>